<feature type="binding site" evidence="1">
    <location>
        <position position="932"/>
    </location>
    <ligand>
        <name>Zn(2+)</name>
        <dbReference type="ChEBI" id="CHEBI:29105"/>
    </ligand>
</feature>
<dbReference type="SMART" id="SM01260">
    <property type="entry name" value="LANC_like"/>
    <property type="match status" value="1"/>
</dbReference>
<evidence type="ECO:0000313" key="4">
    <source>
        <dbReference type="Proteomes" id="UP000198618"/>
    </source>
</evidence>
<dbReference type="InterPro" id="IPR025410">
    <property type="entry name" value="Lant_dehyd"/>
</dbReference>
<proteinExistence type="predicted"/>
<reference evidence="3 4" key="1">
    <citation type="submission" date="2016-10" db="EMBL/GenBank/DDBJ databases">
        <authorList>
            <person name="de Groot N.N."/>
        </authorList>
    </citation>
    <scope>NUCLEOTIDE SEQUENCE [LARGE SCALE GENOMIC DNA]</scope>
    <source>
        <strain evidence="3 4">IBRC-M 10780</strain>
    </source>
</reference>
<dbReference type="RefSeq" id="WP_090869744.1">
    <property type="nucleotide sequence ID" value="NZ_FOHE01000009.1"/>
</dbReference>
<accession>A0A1I0DMQ3</accession>
<protein>
    <submittedName>
        <fullName evidence="3">Type 2 lantibiotic biosynthesis protein LanM</fullName>
    </submittedName>
</protein>
<dbReference type="PRINTS" id="PR01955">
    <property type="entry name" value="LANCFRANKIA"/>
</dbReference>
<dbReference type="GO" id="GO:0031179">
    <property type="term" value="P:peptide modification"/>
    <property type="evidence" value="ECO:0007669"/>
    <property type="project" value="InterPro"/>
</dbReference>
<dbReference type="PRINTS" id="PR01950">
    <property type="entry name" value="LANCSUPER"/>
</dbReference>
<evidence type="ECO:0000259" key="2">
    <source>
        <dbReference type="Pfam" id="PF13575"/>
    </source>
</evidence>
<dbReference type="STRING" id="930131.SAMN05216389_10927"/>
<feature type="domain" description="Lantibiotic biosynthesis protein dehydration" evidence="2">
    <location>
        <begin position="170"/>
        <end position="545"/>
    </location>
</feature>
<dbReference type="InterPro" id="IPR017146">
    <property type="entry name" value="Lanti_2_LanM"/>
</dbReference>
<sequence>MNKSIQLDIRRIKKDSLYPSERRKRIDKELPINELLRKEKSTIWMKLLKQYGILEKNEYLNYFGEEDKASGIFTTFYPAFLRIAEDYLEAELNTIENISLISDIETLKNNIMEFISENIAYLCVRVLIQDINELREESRLIGNTSEERYEYYINHILSKSNKQHDILQRYPVLARILFETIVLYTNSIIEAISHFSKDRSELVQTFNLLQEDYITTLSLQLGDTHNNGRSVILFQLSSGKKIVYKPRSLSIDQHFQELLAWINHKNTGLPLKTITILDRGSYGWQEYVEHVPCRSKEEVSRFYERQGYYLAILYILNATDFHYENLIANGENPMLIDLEGLIQNTNKNLNVDSSAYARAFKKLMDSVLSIGMLPVSYIKSNILGFDFSGLGGDEGQDTGHETFSIENTHTDKMKLVKVAAFSEASKNRPFKEDKNIDVSQFNMEIIKGFQEIYTLLLEHKNELLSSNGPLSPFKNDSVRVILRSTQIYATFIDSSYHPDYLTDGDSRERLVNLLWTAKKNNPDFEDIIMYECRDVLKGDIPYFYCYTNSRDLYHPLGKVKSDYYNISNFDCLMERIGTLSITDMKEQLSFIENSLIAQYSNHNHQSNETIRDYSNNSPIELLNNTDQFLELAQLVGNDLKNDAIIGEDNDITWLGMNLSMNDQLMFSPVESDLYDGLLGIGLFYANLYRVTQNEENKVLAEKCIQTAVKNLNYEQLPLSTFYGYGAYAYALGNYSIIFQDKKYLLEAKNILTKSTEQIISDEALDFMGGSAGLIITCINLYKKTGESYLLEIAKTCGESLLLKSEKQATGIAWRSNQLGKPLAGLSHGSSGFSWALAELYSFTNDNKYMEALQESLKYERSLYNKKQQNWLDLRDGVEKFNRPMWCHGASGIGMSRLMIRNNLPKNQEIENEIKIALAKTKKYGFGGTHSLCHGDLGNVDLLLIASEHYQKSGLKELAWKIGEDVALEVKGRETKFGMPSGAKSPGLMVGQAGIGYGFLRLAVPEIIPSVLTLGLSE</sequence>
<evidence type="ECO:0000256" key="1">
    <source>
        <dbReference type="PIRSR" id="PIRSR607822-1"/>
    </source>
</evidence>
<dbReference type="GO" id="GO:0005975">
    <property type="term" value="P:carbohydrate metabolic process"/>
    <property type="evidence" value="ECO:0007669"/>
    <property type="project" value="InterPro"/>
</dbReference>
<name>A0A1I0DMQ3_9BACI</name>
<feature type="binding site" evidence="1">
    <location>
        <position position="886"/>
    </location>
    <ligand>
        <name>Zn(2+)</name>
        <dbReference type="ChEBI" id="CHEBI:29105"/>
    </ligand>
</feature>
<keyword evidence="4" id="KW-1185">Reference proteome</keyword>
<feature type="binding site" evidence="1">
    <location>
        <position position="933"/>
    </location>
    <ligand>
        <name>Zn(2+)</name>
        <dbReference type="ChEBI" id="CHEBI:29105"/>
    </ligand>
</feature>
<keyword evidence="1" id="KW-0862">Zinc</keyword>
<dbReference type="EMBL" id="FOHE01000009">
    <property type="protein sequence ID" value="SET33400.1"/>
    <property type="molecule type" value="Genomic_DNA"/>
</dbReference>
<gene>
    <name evidence="3" type="ORF">SAMN05216389_10927</name>
</gene>
<dbReference type="OrthoDB" id="9148343at2"/>
<dbReference type="Gene3D" id="1.50.10.10">
    <property type="match status" value="1"/>
</dbReference>
<dbReference type="AlphaFoldDB" id="A0A1I0DMQ3"/>
<dbReference type="NCBIfam" id="TIGR03897">
    <property type="entry name" value="lanti_2_LanM"/>
    <property type="match status" value="1"/>
</dbReference>
<organism evidence="3 4">
    <name type="scientific">Oceanobacillus limi</name>
    <dbReference type="NCBI Taxonomy" id="930131"/>
    <lineage>
        <taxon>Bacteria</taxon>
        <taxon>Bacillati</taxon>
        <taxon>Bacillota</taxon>
        <taxon>Bacilli</taxon>
        <taxon>Bacillales</taxon>
        <taxon>Bacillaceae</taxon>
        <taxon>Oceanobacillus</taxon>
    </lineage>
</organism>
<dbReference type="PIRSF" id="PIRSF037228">
    <property type="entry name" value="Lant_mod_RumM"/>
    <property type="match status" value="1"/>
</dbReference>
<dbReference type="CDD" id="cd04792">
    <property type="entry name" value="LanM-like"/>
    <property type="match status" value="1"/>
</dbReference>
<dbReference type="GO" id="GO:0046872">
    <property type="term" value="F:metal ion binding"/>
    <property type="evidence" value="ECO:0007669"/>
    <property type="project" value="UniProtKB-KW"/>
</dbReference>
<dbReference type="Proteomes" id="UP000198618">
    <property type="component" value="Unassembled WGS sequence"/>
</dbReference>
<keyword evidence="1" id="KW-0479">Metal-binding</keyword>
<evidence type="ECO:0000313" key="3">
    <source>
        <dbReference type="EMBL" id="SET33400.1"/>
    </source>
</evidence>
<dbReference type="Pfam" id="PF05147">
    <property type="entry name" value="LANC_like"/>
    <property type="match status" value="1"/>
</dbReference>
<dbReference type="InterPro" id="IPR012341">
    <property type="entry name" value="6hp_glycosidase-like_sf"/>
</dbReference>
<dbReference type="InterPro" id="IPR007822">
    <property type="entry name" value="LANC-like"/>
</dbReference>
<dbReference type="Pfam" id="PF13575">
    <property type="entry name" value="DUF4135"/>
    <property type="match status" value="1"/>
</dbReference>
<dbReference type="SUPFAM" id="SSF158745">
    <property type="entry name" value="LanC-like"/>
    <property type="match status" value="1"/>
</dbReference>